<comment type="caution">
    <text evidence="1">The sequence shown here is derived from an EMBL/GenBank/DDBJ whole genome shotgun (WGS) entry which is preliminary data.</text>
</comment>
<organism evidence="1 2">
    <name type="scientific">Microseira wollei NIES-4236</name>
    <dbReference type="NCBI Taxonomy" id="2530354"/>
    <lineage>
        <taxon>Bacteria</taxon>
        <taxon>Bacillati</taxon>
        <taxon>Cyanobacteriota</taxon>
        <taxon>Cyanophyceae</taxon>
        <taxon>Oscillatoriophycideae</taxon>
        <taxon>Aerosakkonematales</taxon>
        <taxon>Aerosakkonemataceae</taxon>
        <taxon>Microseira</taxon>
    </lineage>
</organism>
<accession>A0AAV3XCG0</accession>
<sequence>MAYERLLTINAQGISGLALMRQEIEAEEVSKFLDILKQRTEVEVQKKTELALKQIPQLIDKLLWDFPKEERRISQYSIPVLSRYK</sequence>
<evidence type="ECO:0000313" key="1">
    <source>
        <dbReference type="EMBL" id="GET37077.1"/>
    </source>
</evidence>
<name>A0AAV3XCG0_9CYAN</name>
<dbReference type="Proteomes" id="UP001050975">
    <property type="component" value="Unassembled WGS sequence"/>
</dbReference>
<dbReference type="RefSeq" id="WP_226577943.1">
    <property type="nucleotide sequence ID" value="NZ_BLAY01000022.1"/>
</dbReference>
<dbReference type="AlphaFoldDB" id="A0AAV3XCG0"/>
<evidence type="ECO:0000313" key="2">
    <source>
        <dbReference type="Proteomes" id="UP001050975"/>
    </source>
</evidence>
<keyword evidence="2" id="KW-1185">Reference proteome</keyword>
<protein>
    <submittedName>
        <fullName evidence="1">Uncharacterized protein</fullName>
    </submittedName>
</protein>
<dbReference type="EMBL" id="BLAY01000022">
    <property type="protein sequence ID" value="GET37077.1"/>
    <property type="molecule type" value="Genomic_DNA"/>
</dbReference>
<reference evidence="1" key="1">
    <citation type="submission" date="2019-10" db="EMBL/GenBank/DDBJ databases">
        <title>Draft genome sequece of Microseira wollei NIES-4236.</title>
        <authorList>
            <person name="Yamaguchi H."/>
            <person name="Suzuki S."/>
            <person name="Kawachi M."/>
        </authorList>
    </citation>
    <scope>NUCLEOTIDE SEQUENCE</scope>
    <source>
        <strain evidence="1">NIES-4236</strain>
    </source>
</reference>
<proteinExistence type="predicted"/>
<gene>
    <name evidence="1" type="ORF">MiSe_18300</name>
</gene>